<name>A0A0C3NRY3_PISTI</name>
<evidence type="ECO:0000313" key="1">
    <source>
        <dbReference type="EMBL" id="KIN98048.1"/>
    </source>
</evidence>
<organism evidence="1 3">
    <name type="scientific">Pisolithus tinctorius Marx 270</name>
    <dbReference type="NCBI Taxonomy" id="870435"/>
    <lineage>
        <taxon>Eukaryota</taxon>
        <taxon>Fungi</taxon>
        <taxon>Dikarya</taxon>
        <taxon>Basidiomycota</taxon>
        <taxon>Agaricomycotina</taxon>
        <taxon>Agaricomycetes</taxon>
        <taxon>Agaricomycetidae</taxon>
        <taxon>Boletales</taxon>
        <taxon>Sclerodermatineae</taxon>
        <taxon>Pisolithaceae</taxon>
        <taxon>Pisolithus</taxon>
    </lineage>
</organism>
<protein>
    <submittedName>
        <fullName evidence="1">Uncharacterized protein</fullName>
    </submittedName>
</protein>
<dbReference type="AlphaFoldDB" id="A0A0C3NRY3"/>
<dbReference type="EMBL" id="KN831958">
    <property type="protein sequence ID" value="KIO08123.1"/>
    <property type="molecule type" value="Genomic_DNA"/>
</dbReference>
<gene>
    <name evidence="1" type="ORF">M404DRAFT_1005583</name>
    <name evidence="2" type="ORF">M404DRAFT_997684</name>
</gene>
<proteinExistence type="predicted"/>
<evidence type="ECO:0000313" key="2">
    <source>
        <dbReference type="EMBL" id="KIO08123.1"/>
    </source>
</evidence>
<accession>A0A0C3NRY3</accession>
<dbReference type="HOGENOM" id="CLU_2980049_0_0_1"/>
<reference evidence="3" key="2">
    <citation type="submission" date="2015-01" db="EMBL/GenBank/DDBJ databases">
        <title>Evolutionary Origins and Diversification of the Mycorrhizal Mutualists.</title>
        <authorList>
            <consortium name="DOE Joint Genome Institute"/>
            <consortium name="Mycorrhizal Genomics Consortium"/>
            <person name="Kohler A."/>
            <person name="Kuo A."/>
            <person name="Nagy L.G."/>
            <person name="Floudas D."/>
            <person name="Copeland A."/>
            <person name="Barry K.W."/>
            <person name="Cichocki N."/>
            <person name="Veneault-Fourrey C."/>
            <person name="LaButti K."/>
            <person name="Lindquist E.A."/>
            <person name="Lipzen A."/>
            <person name="Lundell T."/>
            <person name="Morin E."/>
            <person name="Murat C."/>
            <person name="Riley R."/>
            <person name="Ohm R."/>
            <person name="Sun H."/>
            <person name="Tunlid A."/>
            <person name="Henrissat B."/>
            <person name="Grigoriev I.V."/>
            <person name="Hibbett D.S."/>
            <person name="Martin F."/>
        </authorList>
    </citation>
    <scope>NUCLEOTIDE SEQUENCE [LARGE SCALE GENOMIC DNA]</scope>
    <source>
        <strain evidence="3">Marx 270</strain>
    </source>
</reference>
<dbReference type="Proteomes" id="UP000054217">
    <property type="component" value="Unassembled WGS sequence"/>
</dbReference>
<evidence type="ECO:0000313" key="3">
    <source>
        <dbReference type="Proteomes" id="UP000054217"/>
    </source>
</evidence>
<dbReference type="EMBL" id="KN832019">
    <property type="protein sequence ID" value="KIN98048.1"/>
    <property type="molecule type" value="Genomic_DNA"/>
</dbReference>
<reference evidence="1" key="3">
    <citation type="submission" date="2015-02" db="EMBL/GenBank/DDBJ databases">
        <title>Evolutionary Origins and Diversification of the Mycorrhizal Mutualists.</title>
        <authorList>
            <consortium name="DOE Joint Genome Institute"/>
            <consortium name="Mycorrhizal Genomics Consortium"/>
            <person name="Kohler A."/>
            <person name="Kuo A."/>
            <person name="Nagy L.G."/>
            <person name="Floudas D."/>
            <person name="Copeland A."/>
            <person name="Barry K.W."/>
            <person name="Cichocki N."/>
            <person name="Veneault-Fourrey C."/>
            <person name="LaButti K."/>
            <person name="Lindquist E.A."/>
            <person name="Lipzen A."/>
            <person name="Lundell T."/>
            <person name="Morin E."/>
            <person name="Murat C."/>
            <person name="Riley R."/>
            <person name="Ohm R."/>
            <person name="Sun H."/>
            <person name="Tunlid A."/>
            <person name="Henrissat B."/>
            <person name="Grigoriev I.V."/>
            <person name="Hibbett D.S."/>
            <person name="Martin F."/>
        </authorList>
    </citation>
    <scope>NUCLEOTIDE SEQUENCE</scope>
    <source>
        <strain evidence="1">Marx 270</strain>
    </source>
</reference>
<sequence>MKLSTWLGSQAESSSWHDHECSPVEYGRIKVPELQYRTTNRRALQGHAEYTQWPGIRK</sequence>
<keyword evidence="3" id="KW-1185">Reference proteome</keyword>
<reference evidence="1 3" key="1">
    <citation type="submission" date="2014-04" db="EMBL/GenBank/DDBJ databases">
        <authorList>
            <consortium name="DOE Joint Genome Institute"/>
            <person name="Kuo A."/>
            <person name="Kohler A."/>
            <person name="Costa M.D."/>
            <person name="Nagy L.G."/>
            <person name="Floudas D."/>
            <person name="Copeland A."/>
            <person name="Barry K.W."/>
            <person name="Cichocki N."/>
            <person name="Veneault-Fourrey C."/>
            <person name="LaButti K."/>
            <person name="Lindquist E.A."/>
            <person name="Lipzen A."/>
            <person name="Lundell T."/>
            <person name="Morin E."/>
            <person name="Murat C."/>
            <person name="Sun H."/>
            <person name="Tunlid A."/>
            <person name="Henrissat B."/>
            <person name="Grigoriev I.V."/>
            <person name="Hibbett D.S."/>
            <person name="Martin F."/>
            <person name="Nordberg H.P."/>
            <person name="Cantor M.N."/>
            <person name="Hua S.X."/>
        </authorList>
    </citation>
    <scope>NUCLEOTIDE SEQUENCE [LARGE SCALE GENOMIC DNA]</scope>
    <source>
        <strain evidence="1 3">Marx 270</strain>
    </source>
</reference>